<dbReference type="STRING" id="693986.MOC_6130"/>
<gene>
    <name evidence="1" type="ORF">MOC_6130</name>
</gene>
<dbReference type="RefSeq" id="WP_043352231.1">
    <property type="nucleotide sequence ID" value="NZ_CP003811.1"/>
</dbReference>
<organism evidence="1 2">
    <name type="scientific">Methylobacterium oryzae CBMB20</name>
    <dbReference type="NCBI Taxonomy" id="693986"/>
    <lineage>
        <taxon>Bacteria</taxon>
        <taxon>Pseudomonadati</taxon>
        <taxon>Pseudomonadota</taxon>
        <taxon>Alphaproteobacteria</taxon>
        <taxon>Hyphomicrobiales</taxon>
        <taxon>Methylobacteriaceae</taxon>
        <taxon>Methylobacterium</taxon>
    </lineage>
</organism>
<reference evidence="1 2" key="1">
    <citation type="journal article" date="2014" name="PLoS ONE">
        <title>Genome Information of Methylobacterium oryzae, a Plant-Probiotic Methylotroph in the Phyllosphere.</title>
        <authorList>
            <person name="Kwak M.J."/>
            <person name="Jeong H."/>
            <person name="Madhaiyan M."/>
            <person name="Lee Y."/>
            <person name="Sa T.M."/>
            <person name="Oh T.K."/>
            <person name="Kim J.F."/>
        </authorList>
    </citation>
    <scope>NUCLEOTIDE SEQUENCE [LARGE SCALE GENOMIC DNA]</scope>
    <source>
        <strain evidence="1 2">CBMB20</strain>
    </source>
</reference>
<dbReference type="KEGG" id="mor:MOC_6130"/>
<proteinExistence type="predicted"/>
<dbReference type="EMBL" id="CP003811">
    <property type="protein sequence ID" value="AIQ93885.1"/>
    <property type="molecule type" value="Genomic_DNA"/>
</dbReference>
<name>A0A089P522_9HYPH</name>
<dbReference type="eggNOG" id="ENOG5032QZ3">
    <property type="taxonomic scope" value="Bacteria"/>
</dbReference>
<sequence>MQRAEPLRVADRVTAEALVAGVLGNMAALEAVLAEEAAFVREGRLQEGVAAAEPKAALAAAYMQGLEVAKANAVALKRFHPDGVEALRTAHRRFTAAVEANQTVLASAKTVSEGLIKTLAEEIGRAQLPSGYGRQIPAPSPYGRGVRSGPLVLSRNL</sequence>
<evidence type="ECO:0000313" key="1">
    <source>
        <dbReference type="EMBL" id="AIQ93885.1"/>
    </source>
</evidence>
<dbReference type="HOGENOM" id="CLU_1675827_0_0_5"/>
<dbReference type="AlphaFoldDB" id="A0A089P522"/>
<protein>
    <submittedName>
        <fullName evidence="1">Protein of unassigned function</fullName>
    </submittedName>
</protein>
<keyword evidence="2" id="KW-1185">Reference proteome</keyword>
<dbReference type="Proteomes" id="UP000029492">
    <property type="component" value="Chromosome"/>
</dbReference>
<accession>A0A089P522</accession>
<evidence type="ECO:0000313" key="2">
    <source>
        <dbReference type="Proteomes" id="UP000029492"/>
    </source>
</evidence>